<dbReference type="PANTHER" id="PTHR11735:SF11">
    <property type="entry name" value="TRNA THREONYLCARBAMOYLADENOSINE BIOSYNTHESIS PROTEIN TSAB"/>
    <property type="match status" value="1"/>
</dbReference>
<keyword evidence="2" id="KW-0645">Protease</keyword>
<evidence type="ECO:0000313" key="2">
    <source>
        <dbReference type="EMBL" id="GAK57877.1"/>
    </source>
</evidence>
<dbReference type="CDD" id="cd24032">
    <property type="entry name" value="ASKHA_NBD_TsaB"/>
    <property type="match status" value="1"/>
</dbReference>
<reference evidence="2" key="1">
    <citation type="journal article" date="2015" name="PeerJ">
        <title>First genomic representation of candidate bacterial phylum KSB3 points to enhanced environmental sensing as a trigger of wastewater bulking.</title>
        <authorList>
            <person name="Sekiguchi Y."/>
            <person name="Ohashi A."/>
            <person name="Parks D.H."/>
            <person name="Yamauchi T."/>
            <person name="Tyson G.W."/>
            <person name="Hugenholtz P."/>
        </authorList>
    </citation>
    <scope>NUCLEOTIDE SEQUENCE [LARGE SCALE GENOMIC DNA]</scope>
</reference>
<evidence type="ECO:0000313" key="3">
    <source>
        <dbReference type="Proteomes" id="UP000030661"/>
    </source>
</evidence>
<keyword evidence="2" id="KW-0378">Hydrolase</keyword>
<dbReference type="GO" id="GO:0005829">
    <property type="term" value="C:cytosol"/>
    <property type="evidence" value="ECO:0007669"/>
    <property type="project" value="TreeGrafter"/>
</dbReference>
<name>A0A081BZX2_VECG1</name>
<dbReference type="GO" id="GO:0002949">
    <property type="term" value="P:tRNA threonylcarbamoyladenosine modification"/>
    <property type="evidence" value="ECO:0007669"/>
    <property type="project" value="InterPro"/>
</dbReference>
<dbReference type="HOGENOM" id="CLU_064886_0_0_0"/>
<gene>
    <name evidence="2" type="ORF">U27_04849</name>
</gene>
<sequence>MNILGIDTATMVGSIAIITEHQLIAETTVNAKTTHTERLLPMLDQTLRAASLTIQQIDGIAVASGPGSFTGLRIGVTTAKSLAYSIQKPVVGIPALDALASQFLYTNVLICPLLDARKQEVYTALYRNSGDRVHRISEYAVIAPKNLLHALHEPTLFLGDGVLAYRQQICDVLGNQALFASPALMLPRASLIAKLGLDRLLTGASDDAFALTPLYLRKSDAEIHWELAQQSIKRNSNE</sequence>
<dbReference type="SUPFAM" id="SSF53067">
    <property type="entry name" value="Actin-like ATPase domain"/>
    <property type="match status" value="2"/>
</dbReference>
<dbReference type="GO" id="GO:0008233">
    <property type="term" value="F:peptidase activity"/>
    <property type="evidence" value="ECO:0007669"/>
    <property type="project" value="UniProtKB-KW"/>
</dbReference>
<dbReference type="Gene3D" id="3.30.420.40">
    <property type="match status" value="2"/>
</dbReference>
<evidence type="ECO:0000259" key="1">
    <source>
        <dbReference type="Pfam" id="PF00814"/>
    </source>
</evidence>
<organism evidence="2">
    <name type="scientific">Vecturithrix granuli</name>
    <dbReference type="NCBI Taxonomy" id="1499967"/>
    <lineage>
        <taxon>Bacteria</taxon>
        <taxon>Candidatus Moduliflexota</taxon>
        <taxon>Candidatus Vecturitrichia</taxon>
        <taxon>Candidatus Vecturitrichales</taxon>
        <taxon>Candidatus Vecturitrichaceae</taxon>
        <taxon>Candidatus Vecturithrix</taxon>
    </lineage>
</organism>
<protein>
    <submittedName>
        <fullName evidence="2">Peptidase M22, glycoprotease</fullName>
    </submittedName>
</protein>
<dbReference type="EMBL" id="DF820466">
    <property type="protein sequence ID" value="GAK57877.1"/>
    <property type="molecule type" value="Genomic_DNA"/>
</dbReference>
<dbReference type="AlphaFoldDB" id="A0A081BZX2"/>
<keyword evidence="3" id="KW-1185">Reference proteome</keyword>
<dbReference type="GO" id="GO:0006508">
    <property type="term" value="P:proteolysis"/>
    <property type="evidence" value="ECO:0007669"/>
    <property type="project" value="UniProtKB-KW"/>
</dbReference>
<accession>A0A081BZX2</accession>
<dbReference type="PANTHER" id="PTHR11735">
    <property type="entry name" value="TRNA N6-ADENOSINE THREONYLCARBAMOYLTRANSFERASE"/>
    <property type="match status" value="1"/>
</dbReference>
<proteinExistence type="predicted"/>
<dbReference type="InterPro" id="IPR043129">
    <property type="entry name" value="ATPase_NBD"/>
</dbReference>
<dbReference type="Proteomes" id="UP000030661">
    <property type="component" value="Unassembled WGS sequence"/>
</dbReference>
<dbReference type="InterPro" id="IPR000905">
    <property type="entry name" value="Gcp-like_dom"/>
</dbReference>
<dbReference type="InterPro" id="IPR022496">
    <property type="entry name" value="T6A_TsaB"/>
</dbReference>
<dbReference type="Pfam" id="PF00814">
    <property type="entry name" value="TsaD"/>
    <property type="match status" value="1"/>
</dbReference>
<dbReference type="STRING" id="1499967.U27_04849"/>
<dbReference type="NCBIfam" id="TIGR03725">
    <property type="entry name" value="T6A_YeaZ"/>
    <property type="match status" value="1"/>
</dbReference>
<dbReference type="eggNOG" id="COG1214">
    <property type="taxonomic scope" value="Bacteria"/>
</dbReference>
<feature type="domain" description="Gcp-like" evidence="1">
    <location>
        <begin position="31"/>
        <end position="225"/>
    </location>
</feature>